<reference evidence="1 2" key="1">
    <citation type="journal article" date="2019" name="Nat. Plants">
        <title>Genome sequencing of Musa balbisiana reveals subgenome evolution and function divergence in polyploid bananas.</title>
        <authorList>
            <person name="Yao X."/>
        </authorList>
    </citation>
    <scope>NUCLEOTIDE SEQUENCE [LARGE SCALE GENOMIC DNA]</scope>
    <source>
        <strain evidence="2">cv. DH-PKW</strain>
        <tissue evidence="1">Leaves</tissue>
    </source>
</reference>
<evidence type="ECO:0000313" key="2">
    <source>
        <dbReference type="Proteomes" id="UP000317650"/>
    </source>
</evidence>
<accession>A0A4S8J287</accession>
<sequence>MARGGHLGAGCGYEYERGGAALRSSGFSRAAGGAPDAARRAALLRTLDPTPLSRFQGGRAVKQKR</sequence>
<gene>
    <name evidence="1" type="ORF">C4D60_Mb10t25550</name>
</gene>
<organism evidence="1 2">
    <name type="scientific">Musa balbisiana</name>
    <name type="common">Banana</name>
    <dbReference type="NCBI Taxonomy" id="52838"/>
    <lineage>
        <taxon>Eukaryota</taxon>
        <taxon>Viridiplantae</taxon>
        <taxon>Streptophyta</taxon>
        <taxon>Embryophyta</taxon>
        <taxon>Tracheophyta</taxon>
        <taxon>Spermatophyta</taxon>
        <taxon>Magnoliopsida</taxon>
        <taxon>Liliopsida</taxon>
        <taxon>Zingiberales</taxon>
        <taxon>Musaceae</taxon>
        <taxon>Musa</taxon>
    </lineage>
</organism>
<proteinExistence type="predicted"/>
<dbReference type="Proteomes" id="UP000317650">
    <property type="component" value="Chromosome 10"/>
</dbReference>
<evidence type="ECO:0000313" key="1">
    <source>
        <dbReference type="EMBL" id="THU54482.1"/>
    </source>
</evidence>
<protein>
    <submittedName>
        <fullName evidence="1">Uncharacterized protein</fullName>
    </submittedName>
</protein>
<keyword evidence="2" id="KW-1185">Reference proteome</keyword>
<name>A0A4S8J287_MUSBA</name>
<comment type="caution">
    <text evidence="1">The sequence shown here is derived from an EMBL/GenBank/DDBJ whole genome shotgun (WGS) entry which is preliminary data.</text>
</comment>
<dbReference type="EMBL" id="PYDT01000008">
    <property type="protein sequence ID" value="THU54482.1"/>
    <property type="molecule type" value="Genomic_DNA"/>
</dbReference>
<dbReference type="AlphaFoldDB" id="A0A4S8J287"/>